<protein>
    <submittedName>
        <fullName evidence="2">Uncharacterized protein</fullName>
    </submittedName>
</protein>
<evidence type="ECO:0000256" key="1">
    <source>
        <dbReference type="SAM" id="Phobius"/>
    </source>
</evidence>
<proteinExistence type="predicted"/>
<name>A0A8J2HHL4_COTCN</name>
<dbReference type="OrthoDB" id="26525at2759"/>
<accession>A0A8J2HHL4</accession>
<feature type="transmembrane region" description="Helical" evidence="1">
    <location>
        <begin position="117"/>
        <end position="141"/>
    </location>
</feature>
<evidence type="ECO:0000313" key="3">
    <source>
        <dbReference type="Proteomes" id="UP000786811"/>
    </source>
</evidence>
<keyword evidence="1" id="KW-1133">Transmembrane helix</keyword>
<organism evidence="2 3">
    <name type="scientific">Cotesia congregata</name>
    <name type="common">Parasitoid wasp</name>
    <name type="synonym">Apanteles congregatus</name>
    <dbReference type="NCBI Taxonomy" id="51543"/>
    <lineage>
        <taxon>Eukaryota</taxon>
        <taxon>Metazoa</taxon>
        <taxon>Ecdysozoa</taxon>
        <taxon>Arthropoda</taxon>
        <taxon>Hexapoda</taxon>
        <taxon>Insecta</taxon>
        <taxon>Pterygota</taxon>
        <taxon>Neoptera</taxon>
        <taxon>Endopterygota</taxon>
        <taxon>Hymenoptera</taxon>
        <taxon>Apocrita</taxon>
        <taxon>Ichneumonoidea</taxon>
        <taxon>Braconidae</taxon>
        <taxon>Microgastrinae</taxon>
        <taxon>Cotesia</taxon>
    </lineage>
</organism>
<feature type="transmembrane region" description="Helical" evidence="1">
    <location>
        <begin position="78"/>
        <end position="97"/>
    </location>
</feature>
<reference evidence="2" key="1">
    <citation type="submission" date="2021-04" db="EMBL/GenBank/DDBJ databases">
        <authorList>
            <person name="Chebbi M.A.C M."/>
        </authorList>
    </citation>
    <scope>NUCLEOTIDE SEQUENCE</scope>
</reference>
<gene>
    <name evidence="2" type="ORF">HICCMSTLAB_LOCUS7875</name>
</gene>
<sequence>MANPGGFLAHLIKLVTTIICLRYVNDKNSIMIVRAFQIFLIHSILGIEFYDRMSNIVEIIPFAFFSTEISRLSNVDELLRHSLLLVLILLPITHEIMPRKERPKLRVLINHSINLQLLIVTIACLQRGTFGVISFVLSYIFNRYYTEYFCDLFDVPYEDLIQYSLCFVEIFSLTAIQELIGDKTSCGLGVITLSI</sequence>
<keyword evidence="3" id="KW-1185">Reference proteome</keyword>
<keyword evidence="1" id="KW-0812">Transmembrane</keyword>
<dbReference type="AlphaFoldDB" id="A0A8J2HHL4"/>
<dbReference type="EMBL" id="CAJNRD030001121">
    <property type="protein sequence ID" value="CAG5095772.1"/>
    <property type="molecule type" value="Genomic_DNA"/>
</dbReference>
<dbReference type="Proteomes" id="UP000786811">
    <property type="component" value="Unassembled WGS sequence"/>
</dbReference>
<comment type="caution">
    <text evidence="2">The sequence shown here is derived from an EMBL/GenBank/DDBJ whole genome shotgun (WGS) entry which is preliminary data.</text>
</comment>
<keyword evidence="1" id="KW-0472">Membrane</keyword>
<feature type="transmembrane region" description="Helical" evidence="1">
    <location>
        <begin position="6"/>
        <end position="24"/>
    </location>
</feature>
<evidence type="ECO:0000313" key="2">
    <source>
        <dbReference type="EMBL" id="CAG5095772.1"/>
    </source>
</evidence>